<feature type="transmembrane region" description="Helical" evidence="1">
    <location>
        <begin position="12"/>
        <end position="32"/>
    </location>
</feature>
<name>A0A8C6SGX1_9GOBI</name>
<sequence>MEVQRRANKVKIIALVAANIFSLVFGFSAMMSTSLKSPDASALNPKQLVGSYVAKGSSITFTVQCLLASLYVLFLCWRGLYRYSPPPAQAYSRVTQEAEDTTLLENMEYDL</sequence>
<dbReference type="Proteomes" id="UP000694523">
    <property type="component" value="Unplaced"/>
</dbReference>
<evidence type="ECO:0000256" key="1">
    <source>
        <dbReference type="SAM" id="Phobius"/>
    </source>
</evidence>
<keyword evidence="1" id="KW-0472">Membrane</keyword>
<dbReference type="Ensembl" id="ENSNMLT00000005910.1">
    <property type="protein sequence ID" value="ENSNMLP00000005146.1"/>
    <property type="gene ID" value="ENSNMLG00000003752.1"/>
</dbReference>
<keyword evidence="1" id="KW-1133">Transmembrane helix</keyword>
<proteinExistence type="predicted"/>
<protein>
    <submittedName>
        <fullName evidence="2">Uncharacterized protein</fullName>
    </submittedName>
</protein>
<evidence type="ECO:0000313" key="2">
    <source>
        <dbReference type="Ensembl" id="ENSNMLP00000005146.1"/>
    </source>
</evidence>
<dbReference type="AlphaFoldDB" id="A0A8C6SGX1"/>
<accession>A0A8C6SGX1</accession>
<feature type="transmembrane region" description="Helical" evidence="1">
    <location>
        <begin position="52"/>
        <end position="77"/>
    </location>
</feature>
<reference evidence="2" key="2">
    <citation type="submission" date="2025-09" db="UniProtKB">
        <authorList>
            <consortium name="Ensembl"/>
        </authorList>
    </citation>
    <scope>IDENTIFICATION</scope>
</reference>
<dbReference type="PANTHER" id="PTHR37359:SF1">
    <property type="entry name" value="TRANSMEMBRANE PROTEIN 253"/>
    <property type="match status" value="1"/>
</dbReference>
<keyword evidence="3" id="KW-1185">Reference proteome</keyword>
<evidence type="ECO:0000313" key="3">
    <source>
        <dbReference type="Proteomes" id="UP000694523"/>
    </source>
</evidence>
<organism evidence="2 3">
    <name type="scientific">Neogobius melanostomus</name>
    <name type="common">round goby</name>
    <dbReference type="NCBI Taxonomy" id="47308"/>
    <lineage>
        <taxon>Eukaryota</taxon>
        <taxon>Metazoa</taxon>
        <taxon>Chordata</taxon>
        <taxon>Craniata</taxon>
        <taxon>Vertebrata</taxon>
        <taxon>Euteleostomi</taxon>
        <taxon>Actinopterygii</taxon>
        <taxon>Neopterygii</taxon>
        <taxon>Teleostei</taxon>
        <taxon>Neoteleostei</taxon>
        <taxon>Acanthomorphata</taxon>
        <taxon>Gobiaria</taxon>
        <taxon>Gobiiformes</taxon>
        <taxon>Gobioidei</taxon>
        <taxon>Gobiidae</taxon>
        <taxon>Benthophilinae</taxon>
        <taxon>Neogobiini</taxon>
        <taxon>Neogobius</taxon>
    </lineage>
</organism>
<dbReference type="InterPro" id="IPR038874">
    <property type="entry name" value="TMEM253"/>
</dbReference>
<reference evidence="2" key="1">
    <citation type="submission" date="2025-08" db="UniProtKB">
        <authorList>
            <consortium name="Ensembl"/>
        </authorList>
    </citation>
    <scope>IDENTIFICATION</scope>
</reference>
<dbReference type="PANTHER" id="PTHR37359">
    <property type="entry name" value="TRANSMEMBRANE PROTEIN 253"/>
    <property type="match status" value="1"/>
</dbReference>
<keyword evidence="1" id="KW-0812">Transmembrane</keyword>